<dbReference type="RefSeq" id="WP_394823850.1">
    <property type="nucleotide sequence ID" value="NZ_CP089984.1"/>
</dbReference>
<evidence type="ECO:0000313" key="5">
    <source>
        <dbReference type="Proteomes" id="UP001370348"/>
    </source>
</evidence>
<dbReference type="Gene3D" id="3.40.910.10">
    <property type="entry name" value="Deoxyhypusine synthase"/>
    <property type="match status" value="1"/>
</dbReference>
<evidence type="ECO:0000256" key="2">
    <source>
        <dbReference type="ARBA" id="ARBA00022679"/>
    </source>
</evidence>
<dbReference type="Proteomes" id="UP001370348">
    <property type="component" value="Chromosome"/>
</dbReference>
<dbReference type="InterPro" id="IPR002773">
    <property type="entry name" value="Deoxyhypusine_synthase"/>
</dbReference>
<keyword evidence="2" id="KW-0808">Transferase</keyword>
<organism evidence="4 5">
    <name type="scientific">Pendulispora albinea</name>
    <dbReference type="NCBI Taxonomy" id="2741071"/>
    <lineage>
        <taxon>Bacteria</taxon>
        <taxon>Pseudomonadati</taxon>
        <taxon>Myxococcota</taxon>
        <taxon>Myxococcia</taxon>
        <taxon>Myxococcales</taxon>
        <taxon>Sorangiineae</taxon>
        <taxon>Pendulisporaceae</taxon>
        <taxon>Pendulispora</taxon>
    </lineage>
</organism>
<accession>A0ABZ2LYP5</accession>
<dbReference type="PANTHER" id="PTHR11703:SF2">
    <property type="entry name" value="DEOXYHYPUSINE SYNTHASE-LIKE PROTEIN"/>
    <property type="match status" value="1"/>
</dbReference>
<evidence type="ECO:0000256" key="3">
    <source>
        <dbReference type="SAM" id="MobiDB-lite"/>
    </source>
</evidence>
<comment type="similarity">
    <text evidence="1">Belongs to the deoxyhypusine synthase family.</text>
</comment>
<dbReference type="InterPro" id="IPR029035">
    <property type="entry name" value="DHS-like_NAD/FAD-binding_dom"/>
</dbReference>
<dbReference type="InterPro" id="IPR036982">
    <property type="entry name" value="Deoxyhypusine_synthase_sf"/>
</dbReference>
<feature type="region of interest" description="Disordered" evidence="3">
    <location>
        <begin position="401"/>
        <end position="424"/>
    </location>
</feature>
<evidence type="ECO:0000313" key="4">
    <source>
        <dbReference type="EMBL" id="WXB14231.1"/>
    </source>
</evidence>
<proteinExistence type="inferred from homology"/>
<dbReference type="PANTHER" id="PTHR11703">
    <property type="entry name" value="DEOXYHYPUSINE SYNTHASE"/>
    <property type="match status" value="1"/>
</dbReference>
<gene>
    <name evidence="4" type="ORF">LZC94_41190</name>
</gene>
<name>A0ABZ2LYP5_9BACT</name>
<keyword evidence="5" id="KW-1185">Reference proteome</keyword>
<dbReference type="EMBL" id="CP089984">
    <property type="protein sequence ID" value="WXB14231.1"/>
    <property type="molecule type" value="Genomic_DNA"/>
</dbReference>
<feature type="compositionally biased region" description="Basic residues" evidence="3">
    <location>
        <begin position="410"/>
        <end position="424"/>
    </location>
</feature>
<feature type="compositionally biased region" description="Low complexity" evidence="3">
    <location>
        <begin position="1"/>
        <end position="19"/>
    </location>
</feature>
<protein>
    <submittedName>
        <fullName evidence="4">Deoxyhypusine synthase family protein</fullName>
    </submittedName>
</protein>
<dbReference type="Pfam" id="PF01916">
    <property type="entry name" value="DS"/>
    <property type="match status" value="1"/>
</dbReference>
<dbReference type="SUPFAM" id="SSF52467">
    <property type="entry name" value="DHS-like NAD/FAD-binding domain"/>
    <property type="match status" value="1"/>
</dbReference>
<reference evidence="4 5" key="1">
    <citation type="submission" date="2021-12" db="EMBL/GenBank/DDBJ databases">
        <title>Discovery of the Pendulisporaceae a myxobacterial family with distinct sporulation behavior and unique specialized metabolism.</title>
        <authorList>
            <person name="Garcia R."/>
            <person name="Popoff A."/>
            <person name="Bader C.D."/>
            <person name="Loehr J."/>
            <person name="Walesch S."/>
            <person name="Walt C."/>
            <person name="Boldt J."/>
            <person name="Bunk B."/>
            <person name="Haeckl F.J.F.P.J."/>
            <person name="Gunesch A.P."/>
            <person name="Birkelbach J."/>
            <person name="Nuebel U."/>
            <person name="Pietschmann T."/>
            <person name="Bach T."/>
            <person name="Mueller R."/>
        </authorList>
    </citation>
    <scope>NUCLEOTIDE SEQUENCE [LARGE SCALE GENOMIC DNA]</scope>
    <source>
        <strain evidence="4 5">MSr11954</strain>
    </source>
</reference>
<sequence>MPKATSRSTSRQAASSAPAKVSPRKAFEAARTVHPVGITGKERPVDIVTHMFPAYVGRQERTAFELMRRSIAEDCCTFLTLSGAMTPAGLHQSCLIPLLDRGLVDCITTTGANLYHDAHRIIGHRIREIEPNAGDLQYRLARIIRIYDLGFWEETLLETDKLFSAILQKPEFQKKMTTTELHYLLGKNIARIEDALGVTSPSLLSTAYRYGVPIFVGAVQDGSIFLNIVKLKRLLGPAFKLEIDVNDDVFEMGAIQRHCFSTLGKPMAIWILGGGVPKNYTLQGEPLLDQILSVPTHGFDIDVQFCVDPVDNGALSSCPAGEGHTWGKVSAESVASGSVYVHADVTAVFPWLTYALLSDPRIHRRHRRLYDAREKAVLGLQAEVEKRRKKLLPTLNFPLPKENVADRPVKKAKVKAKAKSKKKR</sequence>
<evidence type="ECO:0000256" key="1">
    <source>
        <dbReference type="ARBA" id="ARBA00009892"/>
    </source>
</evidence>
<feature type="region of interest" description="Disordered" evidence="3">
    <location>
        <begin position="1"/>
        <end position="26"/>
    </location>
</feature>